<evidence type="ECO:0000256" key="6">
    <source>
        <dbReference type="RuleBase" id="RU000354"/>
    </source>
</evidence>
<evidence type="ECO:0000313" key="8">
    <source>
        <dbReference type="EMBL" id="KAF0761539.1"/>
    </source>
</evidence>
<dbReference type="GO" id="GO:0005125">
    <property type="term" value="F:cytokine activity"/>
    <property type="evidence" value="ECO:0007669"/>
    <property type="project" value="TreeGrafter"/>
</dbReference>
<comment type="similarity">
    <text evidence="2 6">Belongs to the TGF-beta family.</text>
</comment>
<comment type="caution">
    <text evidence="8">The sequence shown here is derived from an EMBL/GenBank/DDBJ whole genome shotgun (WGS) entry which is preliminary data.</text>
</comment>
<evidence type="ECO:0000256" key="2">
    <source>
        <dbReference type="ARBA" id="ARBA00006656"/>
    </source>
</evidence>
<gene>
    <name evidence="8" type="ORF">FWK35_00010110</name>
</gene>
<dbReference type="EMBL" id="VUJU01002364">
    <property type="protein sequence ID" value="KAF0761539.1"/>
    <property type="molecule type" value="Genomic_DNA"/>
</dbReference>
<keyword evidence="3" id="KW-0964">Secreted</keyword>
<dbReference type="Proteomes" id="UP000478052">
    <property type="component" value="Unassembled WGS sequence"/>
</dbReference>
<dbReference type="InterPro" id="IPR001839">
    <property type="entry name" value="TGF-b_C"/>
</dbReference>
<protein>
    <submittedName>
        <fullName evidence="8">Growth/differentiation factor 8-like isoform X3</fullName>
    </submittedName>
</protein>
<dbReference type="InterPro" id="IPR017948">
    <property type="entry name" value="TGFb_CS"/>
</dbReference>
<dbReference type="InterPro" id="IPR029034">
    <property type="entry name" value="Cystine-knot_cytokine"/>
</dbReference>
<dbReference type="PROSITE" id="PS51362">
    <property type="entry name" value="TGF_BETA_2"/>
    <property type="match status" value="1"/>
</dbReference>
<dbReference type="GO" id="GO:0005615">
    <property type="term" value="C:extracellular space"/>
    <property type="evidence" value="ECO:0007669"/>
    <property type="project" value="TreeGrafter"/>
</dbReference>
<evidence type="ECO:0000259" key="7">
    <source>
        <dbReference type="PROSITE" id="PS51362"/>
    </source>
</evidence>
<accession>A0A6G0YUX5</accession>
<dbReference type="GO" id="GO:0008083">
    <property type="term" value="F:growth factor activity"/>
    <property type="evidence" value="ECO:0007669"/>
    <property type="project" value="UniProtKB-KW"/>
</dbReference>
<organism evidence="8 9">
    <name type="scientific">Aphis craccivora</name>
    <name type="common">Cowpea aphid</name>
    <dbReference type="NCBI Taxonomy" id="307492"/>
    <lineage>
        <taxon>Eukaryota</taxon>
        <taxon>Metazoa</taxon>
        <taxon>Ecdysozoa</taxon>
        <taxon>Arthropoda</taxon>
        <taxon>Hexapoda</taxon>
        <taxon>Insecta</taxon>
        <taxon>Pterygota</taxon>
        <taxon>Neoptera</taxon>
        <taxon>Paraneoptera</taxon>
        <taxon>Hemiptera</taxon>
        <taxon>Sternorrhyncha</taxon>
        <taxon>Aphidomorpha</taxon>
        <taxon>Aphidoidea</taxon>
        <taxon>Aphididae</taxon>
        <taxon>Aphidini</taxon>
        <taxon>Aphis</taxon>
        <taxon>Aphis</taxon>
    </lineage>
</organism>
<evidence type="ECO:0000256" key="3">
    <source>
        <dbReference type="ARBA" id="ARBA00022525"/>
    </source>
</evidence>
<comment type="subcellular location">
    <subcellularLocation>
        <location evidence="1">Secreted</location>
    </subcellularLocation>
</comment>
<keyword evidence="5" id="KW-1015">Disulfide bond</keyword>
<keyword evidence="4 6" id="KW-0339">Growth factor</keyword>
<keyword evidence="9" id="KW-1185">Reference proteome</keyword>
<feature type="domain" description="TGF-beta family profile" evidence="7">
    <location>
        <begin position="13"/>
        <end position="112"/>
    </location>
</feature>
<sequence length="112" mass="12730">IPYLEVHTHNGYRNRRESKSAGSSTCSRYPVMIDFSDIGWDWILAPRTFTFYYCLGECSPSIPVHSDVELQTSAESWCCVPRKTSNFTVLHMNKLGNIFSSVIPYVIVDECG</sequence>
<evidence type="ECO:0000313" key="9">
    <source>
        <dbReference type="Proteomes" id="UP000478052"/>
    </source>
</evidence>
<dbReference type="PANTHER" id="PTHR11848">
    <property type="entry name" value="TGF-BETA FAMILY"/>
    <property type="match status" value="1"/>
</dbReference>
<dbReference type="PROSITE" id="PS00250">
    <property type="entry name" value="TGF_BETA_1"/>
    <property type="match status" value="1"/>
</dbReference>
<evidence type="ECO:0000256" key="5">
    <source>
        <dbReference type="ARBA" id="ARBA00023157"/>
    </source>
</evidence>
<dbReference type="Pfam" id="PF00019">
    <property type="entry name" value="TGF_beta"/>
    <property type="match status" value="1"/>
</dbReference>
<proteinExistence type="inferred from homology"/>
<dbReference type="Gene3D" id="2.10.90.10">
    <property type="entry name" value="Cystine-knot cytokines"/>
    <property type="match status" value="1"/>
</dbReference>
<dbReference type="InterPro" id="IPR015615">
    <property type="entry name" value="TGF-beta-rel"/>
</dbReference>
<reference evidence="8 9" key="1">
    <citation type="submission" date="2019-08" db="EMBL/GenBank/DDBJ databases">
        <title>Whole genome of Aphis craccivora.</title>
        <authorList>
            <person name="Voronova N.V."/>
            <person name="Shulinski R.S."/>
            <person name="Bandarenka Y.V."/>
            <person name="Zhorov D.G."/>
            <person name="Warner D."/>
        </authorList>
    </citation>
    <scope>NUCLEOTIDE SEQUENCE [LARGE SCALE GENOMIC DNA]</scope>
    <source>
        <strain evidence="8">180601</strain>
        <tissue evidence="8">Whole Body</tissue>
    </source>
</reference>
<evidence type="ECO:0000256" key="4">
    <source>
        <dbReference type="ARBA" id="ARBA00023030"/>
    </source>
</evidence>
<feature type="non-terminal residue" evidence="8">
    <location>
        <position position="1"/>
    </location>
</feature>
<dbReference type="SUPFAM" id="SSF57501">
    <property type="entry name" value="Cystine-knot cytokines"/>
    <property type="match status" value="1"/>
</dbReference>
<dbReference type="SMART" id="SM00204">
    <property type="entry name" value="TGFB"/>
    <property type="match status" value="1"/>
</dbReference>
<dbReference type="AlphaFoldDB" id="A0A6G0YUX5"/>
<dbReference type="OrthoDB" id="5948587at2759"/>
<evidence type="ECO:0000256" key="1">
    <source>
        <dbReference type="ARBA" id="ARBA00004613"/>
    </source>
</evidence>
<name>A0A6G0YUX5_APHCR</name>